<accession>A0ABP6XV99</accession>
<dbReference type="Proteomes" id="UP001500767">
    <property type="component" value="Unassembled WGS sequence"/>
</dbReference>
<evidence type="ECO:0000259" key="1">
    <source>
        <dbReference type="Pfam" id="PF18029"/>
    </source>
</evidence>
<organism evidence="2 3">
    <name type="scientific">Microlunatus spumicola</name>
    <dbReference type="NCBI Taxonomy" id="81499"/>
    <lineage>
        <taxon>Bacteria</taxon>
        <taxon>Bacillati</taxon>
        <taxon>Actinomycetota</taxon>
        <taxon>Actinomycetes</taxon>
        <taxon>Propionibacteriales</taxon>
        <taxon>Propionibacteriaceae</taxon>
        <taxon>Microlunatus</taxon>
    </lineage>
</organism>
<reference evidence="3" key="1">
    <citation type="journal article" date="2019" name="Int. J. Syst. Evol. Microbiol.">
        <title>The Global Catalogue of Microorganisms (GCM) 10K type strain sequencing project: providing services to taxonomists for standard genome sequencing and annotation.</title>
        <authorList>
            <consortium name="The Broad Institute Genomics Platform"/>
            <consortium name="The Broad Institute Genome Sequencing Center for Infectious Disease"/>
            <person name="Wu L."/>
            <person name="Ma J."/>
        </authorList>
    </citation>
    <scope>NUCLEOTIDE SEQUENCE [LARGE SCALE GENOMIC DNA]</scope>
    <source>
        <strain evidence="3">JCM 16540</strain>
    </source>
</reference>
<protein>
    <submittedName>
        <fullName evidence="2">VOC family protein</fullName>
    </submittedName>
</protein>
<dbReference type="CDD" id="cd06587">
    <property type="entry name" value="VOC"/>
    <property type="match status" value="1"/>
</dbReference>
<dbReference type="InterPro" id="IPR041581">
    <property type="entry name" value="Glyoxalase_6"/>
</dbReference>
<sequence length="135" mass="14714">MVDDDDDAGAGRAALRLRGVVLGTPDPVALGRFYARLLGWPYRSEHPEWVVLLDPAGGAGLSFQREAEYVPPVWPAGPGDQAMMVHLDVQVDDLTAAVAWAQECGARLARFQPQEDVRVCLDPDGHPFCLYVEEG</sequence>
<evidence type="ECO:0000313" key="3">
    <source>
        <dbReference type="Proteomes" id="UP001500767"/>
    </source>
</evidence>
<gene>
    <name evidence="2" type="ORF">GCM10022197_32230</name>
</gene>
<dbReference type="PANTHER" id="PTHR35908:SF1">
    <property type="entry name" value="CONSERVED PROTEIN"/>
    <property type="match status" value="1"/>
</dbReference>
<keyword evidence="3" id="KW-1185">Reference proteome</keyword>
<dbReference type="PANTHER" id="PTHR35908">
    <property type="entry name" value="HYPOTHETICAL FUSION PROTEIN"/>
    <property type="match status" value="1"/>
</dbReference>
<dbReference type="Pfam" id="PF18029">
    <property type="entry name" value="Glyoxalase_6"/>
    <property type="match status" value="1"/>
</dbReference>
<dbReference type="SUPFAM" id="SSF54593">
    <property type="entry name" value="Glyoxalase/Bleomycin resistance protein/Dihydroxybiphenyl dioxygenase"/>
    <property type="match status" value="1"/>
</dbReference>
<proteinExistence type="predicted"/>
<comment type="caution">
    <text evidence="2">The sequence shown here is derived from an EMBL/GenBank/DDBJ whole genome shotgun (WGS) entry which is preliminary data.</text>
</comment>
<dbReference type="EMBL" id="BAAAYR010000004">
    <property type="protein sequence ID" value="GAA3573006.1"/>
    <property type="molecule type" value="Genomic_DNA"/>
</dbReference>
<feature type="domain" description="Glyoxalase-like" evidence="1">
    <location>
        <begin position="20"/>
        <end position="130"/>
    </location>
</feature>
<dbReference type="RefSeq" id="WP_344742521.1">
    <property type="nucleotide sequence ID" value="NZ_BAAAYR010000004.1"/>
</dbReference>
<evidence type="ECO:0000313" key="2">
    <source>
        <dbReference type="EMBL" id="GAA3573006.1"/>
    </source>
</evidence>
<name>A0ABP6XV99_9ACTN</name>
<dbReference type="InterPro" id="IPR029068">
    <property type="entry name" value="Glyas_Bleomycin-R_OHBP_Dase"/>
</dbReference>
<dbReference type="Gene3D" id="3.10.180.10">
    <property type="entry name" value="2,3-Dihydroxybiphenyl 1,2-Dioxygenase, domain 1"/>
    <property type="match status" value="1"/>
</dbReference>